<protein>
    <recommendedName>
        <fullName evidence="4">Sortilin N-terminal domain-containing protein</fullName>
    </recommendedName>
</protein>
<dbReference type="Pfam" id="PF15902">
    <property type="entry name" value="Sortilin-Vps10"/>
    <property type="match status" value="1"/>
</dbReference>
<dbReference type="CDD" id="cd15482">
    <property type="entry name" value="Sialidase_non-viral"/>
    <property type="match status" value="1"/>
</dbReference>
<dbReference type="InterPro" id="IPR031778">
    <property type="entry name" value="Sortilin_N"/>
</dbReference>
<dbReference type="Proteomes" id="UP000676194">
    <property type="component" value="Chromosome"/>
</dbReference>
<dbReference type="InterPro" id="IPR015943">
    <property type="entry name" value="WD40/YVTN_repeat-like_dom_sf"/>
</dbReference>
<dbReference type="SUPFAM" id="SSF50939">
    <property type="entry name" value="Sialidases"/>
    <property type="match status" value="1"/>
</dbReference>
<feature type="domain" description="Sortilin N-terminal" evidence="4">
    <location>
        <begin position="123"/>
        <end position="249"/>
    </location>
</feature>
<dbReference type="KEGG" id="tsph:KIH39_10200"/>
<feature type="compositionally biased region" description="Basic and acidic residues" evidence="2">
    <location>
        <begin position="963"/>
        <end position="976"/>
    </location>
</feature>
<reference evidence="5" key="1">
    <citation type="submission" date="2021-05" db="EMBL/GenBank/DDBJ databases">
        <title>Complete genome sequence of the cellulolytic planctomycete Telmatocola sphagniphila SP2T and characterization of the first cellulase from planctomycetes.</title>
        <authorList>
            <person name="Rakitin A.L."/>
            <person name="Beletsky A.V."/>
            <person name="Naumoff D.G."/>
            <person name="Kulichevskaya I.S."/>
            <person name="Mardanov A.V."/>
            <person name="Ravin N.V."/>
            <person name="Dedysh S.N."/>
        </authorList>
    </citation>
    <scope>NUCLEOTIDE SEQUENCE</scope>
    <source>
        <strain evidence="5">SP2T</strain>
    </source>
</reference>
<keyword evidence="1" id="KW-0677">Repeat</keyword>
<dbReference type="RefSeq" id="WP_213499224.1">
    <property type="nucleotide sequence ID" value="NZ_CP074694.1"/>
</dbReference>
<dbReference type="GO" id="GO:0010411">
    <property type="term" value="P:xyloglucan metabolic process"/>
    <property type="evidence" value="ECO:0007669"/>
    <property type="project" value="TreeGrafter"/>
</dbReference>
<evidence type="ECO:0000256" key="1">
    <source>
        <dbReference type="ARBA" id="ARBA00022737"/>
    </source>
</evidence>
<organism evidence="5 6">
    <name type="scientific">Telmatocola sphagniphila</name>
    <dbReference type="NCBI Taxonomy" id="1123043"/>
    <lineage>
        <taxon>Bacteria</taxon>
        <taxon>Pseudomonadati</taxon>
        <taxon>Planctomycetota</taxon>
        <taxon>Planctomycetia</taxon>
        <taxon>Gemmatales</taxon>
        <taxon>Gemmataceae</taxon>
    </lineage>
</organism>
<dbReference type="EMBL" id="CP074694">
    <property type="protein sequence ID" value="QVL34252.1"/>
    <property type="molecule type" value="Genomic_DNA"/>
</dbReference>
<dbReference type="SUPFAM" id="SSF110296">
    <property type="entry name" value="Oligoxyloglucan reducing end-specific cellobiohydrolase"/>
    <property type="match status" value="1"/>
</dbReference>
<feature type="region of interest" description="Disordered" evidence="2">
    <location>
        <begin position="957"/>
        <end position="978"/>
    </location>
</feature>
<keyword evidence="3" id="KW-0732">Signal</keyword>
<gene>
    <name evidence="5" type="ORF">KIH39_10200</name>
</gene>
<keyword evidence="6" id="KW-1185">Reference proteome</keyword>
<feature type="signal peptide" evidence="3">
    <location>
        <begin position="1"/>
        <end position="23"/>
    </location>
</feature>
<sequence length="1050" mass="116292">MKVTIRFAILGILLLLATSPLPAQPYPTSTYQEMKWRMIGPFRGGRTVGAAGIPTQPNVFYIGVNNGGVWKTNDYGLTWKPIFDEQPTGSIGTLVIAPSNPEVIYVGSGEGLQRPDLSTGDGIYKSKNGGKTWENVGLKDGQQIPSIIVDPKNPDRLFVAVLGHPYGANTERGIFRSLDGGKSWKKVLYKDENTGAIALAFDPENPQTVYGVLWSARQGPWENGAWQGTNSGLFKSTDGGESWTQLSKGLPTAEQGLGRIGISICPSDSKCLYALVDAPRAGGLYRSDDAGENWKLVNSDPRIWGRGSDFAEVRADPKNKELVYIANTGLYRSTEGGKNFSCIKGAPGGDDYHTIWINPINPHIILLATDQGAVVTVNGGESWSTWYNQPTAQFYHVSTDNQFPYWVYGGQQESGSAGVSSRGRDGQITFRDWHPVGVEEYGYVAVDPLDSNMIYGGKITRFDRRTGQVQNIAPEALRTGKYRFLRTAPVLFAPTDPHTLYFAGNVIFKTTSGGNSWEIISPDLTREQPEVPESIGVFRTPELTRMARRGVIYTVAPSYKETNVIWAGTDDGLIHVTKDGGKDWKNVTPPGLTSWSKISIIDAGRFDAGTAYAAVNRIRLSDQKPHIYRTHDYGATWQEIVKGLPDNAPVNAVREDPVRKGLLYCGTERAIHVSFDDGENWQSLRLNMPATSMRDLVVHQDDLVVGTHGRSFWILDDLTPLRQIDKTIAESPAKLFKPQLAHRVRWNVNTDTPLPPEEPAGQNPPDGAILNYYLKDKANGPVKLEIFDAQSKLVRRFSSEDQAEPINEKSLAITPYWIRPFHMLSSEVGMHRFIWDLHYASLEGPKNYPISAIVRNTPGEPRGPWVYPGEYTVKLTANGQTYSQPLTIKMDPRVKTPTEDLQQQHQASMICYDGVLKIASTQKLLRILRIKLKELSEKKLDDAKLIETITAMIDKANSIDSGDSPRRGGRRAKDDSTMATLSSISGQMGSLLGVLQEADVKPTTQVLTAVKKVEENYARLMMIWQELSTQNLPKLNKQLEAAKLRTIVLE</sequence>
<dbReference type="InterPro" id="IPR036278">
    <property type="entry name" value="Sialidase_sf"/>
</dbReference>
<evidence type="ECO:0000313" key="6">
    <source>
        <dbReference type="Proteomes" id="UP000676194"/>
    </source>
</evidence>
<evidence type="ECO:0000256" key="2">
    <source>
        <dbReference type="SAM" id="MobiDB-lite"/>
    </source>
</evidence>
<dbReference type="Gene3D" id="2.130.10.10">
    <property type="entry name" value="YVTN repeat-like/Quinoprotein amine dehydrogenase"/>
    <property type="match status" value="4"/>
</dbReference>
<accession>A0A8E6EWX3</accession>
<dbReference type="InterPro" id="IPR052025">
    <property type="entry name" value="Xyloglucanase_GH74"/>
</dbReference>
<dbReference type="AlphaFoldDB" id="A0A8E6EWX3"/>
<proteinExistence type="predicted"/>
<evidence type="ECO:0000259" key="4">
    <source>
        <dbReference type="Pfam" id="PF15902"/>
    </source>
</evidence>
<name>A0A8E6EWX3_9BACT</name>
<dbReference type="PANTHER" id="PTHR43739">
    <property type="entry name" value="XYLOGLUCANASE (EUROFUNG)"/>
    <property type="match status" value="1"/>
</dbReference>
<evidence type="ECO:0000256" key="3">
    <source>
        <dbReference type="SAM" id="SignalP"/>
    </source>
</evidence>
<dbReference type="PANTHER" id="PTHR43739:SF5">
    <property type="entry name" value="EXO-ALPHA-SIALIDASE"/>
    <property type="match status" value="1"/>
</dbReference>
<feature type="chain" id="PRO_5034608257" description="Sortilin N-terminal domain-containing protein" evidence="3">
    <location>
        <begin position="24"/>
        <end position="1050"/>
    </location>
</feature>
<evidence type="ECO:0000313" key="5">
    <source>
        <dbReference type="EMBL" id="QVL34252.1"/>
    </source>
</evidence>